<dbReference type="EMBL" id="MCFL01000028">
    <property type="protein sequence ID" value="ORZ34477.1"/>
    <property type="molecule type" value="Genomic_DNA"/>
</dbReference>
<dbReference type="Proteomes" id="UP000193411">
    <property type="component" value="Unassembled WGS sequence"/>
</dbReference>
<keyword evidence="2" id="KW-1185">Reference proteome</keyword>
<name>A0A1Y2HIN5_9FUNG</name>
<reference evidence="1 2" key="1">
    <citation type="submission" date="2016-07" db="EMBL/GenBank/DDBJ databases">
        <title>Pervasive Adenine N6-methylation of Active Genes in Fungi.</title>
        <authorList>
            <consortium name="DOE Joint Genome Institute"/>
            <person name="Mondo S.J."/>
            <person name="Dannebaum R.O."/>
            <person name="Kuo R.C."/>
            <person name="Labutti K."/>
            <person name="Haridas S."/>
            <person name="Kuo A."/>
            <person name="Salamov A."/>
            <person name="Ahrendt S.R."/>
            <person name="Lipzen A."/>
            <person name="Sullivan W."/>
            <person name="Andreopoulos W.B."/>
            <person name="Clum A."/>
            <person name="Lindquist E."/>
            <person name="Daum C."/>
            <person name="Ramamoorthy G.K."/>
            <person name="Gryganskyi A."/>
            <person name="Culley D."/>
            <person name="Magnuson J.K."/>
            <person name="James T.Y."/>
            <person name="O'Malley M.A."/>
            <person name="Stajich J.E."/>
            <person name="Spatafora J.W."/>
            <person name="Visel A."/>
            <person name="Grigoriev I.V."/>
        </authorList>
    </citation>
    <scope>NUCLEOTIDE SEQUENCE [LARGE SCALE GENOMIC DNA]</scope>
    <source>
        <strain evidence="1 2">PL171</strain>
    </source>
</reference>
<organism evidence="1 2">
    <name type="scientific">Catenaria anguillulae PL171</name>
    <dbReference type="NCBI Taxonomy" id="765915"/>
    <lineage>
        <taxon>Eukaryota</taxon>
        <taxon>Fungi</taxon>
        <taxon>Fungi incertae sedis</taxon>
        <taxon>Blastocladiomycota</taxon>
        <taxon>Blastocladiomycetes</taxon>
        <taxon>Blastocladiales</taxon>
        <taxon>Catenariaceae</taxon>
        <taxon>Catenaria</taxon>
    </lineage>
</organism>
<evidence type="ECO:0000313" key="1">
    <source>
        <dbReference type="EMBL" id="ORZ34477.1"/>
    </source>
</evidence>
<gene>
    <name evidence="1" type="ORF">BCR44DRAFT_49413</name>
</gene>
<comment type="caution">
    <text evidence="1">The sequence shown here is derived from an EMBL/GenBank/DDBJ whole genome shotgun (WGS) entry which is preliminary data.</text>
</comment>
<protein>
    <submittedName>
        <fullName evidence="1">Uncharacterized protein</fullName>
    </submittedName>
</protein>
<dbReference type="AlphaFoldDB" id="A0A1Y2HIN5"/>
<evidence type="ECO:0000313" key="2">
    <source>
        <dbReference type="Proteomes" id="UP000193411"/>
    </source>
</evidence>
<accession>A0A1Y2HIN5</accession>
<proteinExistence type="predicted"/>
<sequence length="193" mass="21010">MHATLVNVISSRTEASDPTKRSQAYNPEPNDFCGQRHIHIPNGFGGPRFSSFLGILHVPRITRPKASIVIAARESGVAVCTYDFRSQAIERGDKVKKGESLYIVAGLRCGGAITRLFSGSSFCSVVRLGARGGGQRIKTRQMRARRDLDAVHAHIRPAPWLGFAPSRAALSPNECPAVAAYDPDLFPPKSVDW</sequence>